<keyword evidence="2" id="KW-0677">Repeat</keyword>
<name>A0AAX4PAQ8_9CHLO</name>
<evidence type="ECO:0000256" key="3">
    <source>
        <dbReference type="SAM" id="MobiDB-lite"/>
    </source>
</evidence>
<sequence>MAGSRALAALVIALFVASAVDAGSATPAKADGAVTCGSVITLKGSRVGSTVACQEVAYGGQGSGQMACTGVTGVSDPNRYFTIRGVEGKECLQGEPIAKGAKVRLQNKVTGRWLHTHRVRSMLSGGQEVSCFGSETESDDSDVWKVTWSGGGKHWSTKDKVTLQHDVTGAYLAAMPGQYPNPLTGQKEIAGLRTKQSETLFEVAEGIYFPQRENKVPAGKKPTKPKVHSEL</sequence>
<dbReference type="AlphaFoldDB" id="A0AAX4PAQ8"/>
<dbReference type="PANTHER" id="PTHR46809:SF2">
    <property type="entry name" value="GH21273P"/>
    <property type="match status" value="1"/>
</dbReference>
<feature type="chain" id="PRO_5043365734" evidence="4">
    <location>
        <begin position="23"/>
        <end position="231"/>
    </location>
</feature>
<evidence type="ECO:0000256" key="2">
    <source>
        <dbReference type="ARBA" id="ARBA00022737"/>
    </source>
</evidence>
<dbReference type="Proteomes" id="UP001472866">
    <property type="component" value="Chromosome 07"/>
</dbReference>
<proteinExistence type="predicted"/>
<keyword evidence="7" id="KW-1185">Reference proteome</keyword>
<dbReference type="PANTHER" id="PTHR46809">
    <property type="entry name" value="STROMAL CELL-DERIVED FACTOR 2-LIKE PROTEIN"/>
    <property type="match status" value="1"/>
</dbReference>
<feature type="compositionally biased region" description="Basic residues" evidence="3">
    <location>
        <begin position="221"/>
        <end position="231"/>
    </location>
</feature>
<dbReference type="InterPro" id="IPR016093">
    <property type="entry name" value="MIR_motif"/>
</dbReference>
<accession>A0AAX4PAQ8</accession>
<dbReference type="EMBL" id="CP151507">
    <property type="protein sequence ID" value="WZN63472.1"/>
    <property type="molecule type" value="Genomic_DNA"/>
</dbReference>
<feature type="region of interest" description="Disordered" evidence="3">
    <location>
        <begin position="212"/>
        <end position="231"/>
    </location>
</feature>
<dbReference type="Gene3D" id="2.80.10.50">
    <property type="match status" value="1"/>
</dbReference>
<organism evidence="6 7">
    <name type="scientific">Chloropicon roscoffensis</name>
    <dbReference type="NCBI Taxonomy" id="1461544"/>
    <lineage>
        <taxon>Eukaryota</taxon>
        <taxon>Viridiplantae</taxon>
        <taxon>Chlorophyta</taxon>
        <taxon>Chloropicophyceae</taxon>
        <taxon>Chloropicales</taxon>
        <taxon>Chloropicaceae</taxon>
        <taxon>Chloropicon</taxon>
    </lineage>
</organism>
<evidence type="ECO:0000259" key="5">
    <source>
        <dbReference type="PROSITE" id="PS50919"/>
    </source>
</evidence>
<keyword evidence="1 4" id="KW-0732">Signal</keyword>
<evidence type="ECO:0000313" key="7">
    <source>
        <dbReference type="Proteomes" id="UP001472866"/>
    </source>
</evidence>
<reference evidence="6 7" key="1">
    <citation type="submission" date="2024-03" db="EMBL/GenBank/DDBJ databases">
        <title>Complete genome sequence of the green alga Chloropicon roscoffensis RCC1871.</title>
        <authorList>
            <person name="Lemieux C."/>
            <person name="Pombert J.-F."/>
            <person name="Otis C."/>
            <person name="Turmel M."/>
        </authorList>
    </citation>
    <scope>NUCLEOTIDE SEQUENCE [LARGE SCALE GENOMIC DNA]</scope>
    <source>
        <strain evidence="6 7">RCC1871</strain>
    </source>
</reference>
<gene>
    <name evidence="6" type="ORF">HKI87_07g50210</name>
</gene>
<feature type="domain" description="MIR" evidence="5">
    <location>
        <begin position="94"/>
        <end position="149"/>
    </location>
</feature>
<protein>
    <submittedName>
        <fullName evidence="6">Stromal cell-derived factor 2-like protein</fullName>
    </submittedName>
</protein>
<evidence type="ECO:0000256" key="1">
    <source>
        <dbReference type="ARBA" id="ARBA00022729"/>
    </source>
</evidence>
<dbReference type="SMART" id="SM00472">
    <property type="entry name" value="MIR"/>
    <property type="match status" value="3"/>
</dbReference>
<dbReference type="SUPFAM" id="SSF82109">
    <property type="entry name" value="MIR domain"/>
    <property type="match status" value="1"/>
</dbReference>
<evidence type="ECO:0000256" key="4">
    <source>
        <dbReference type="SAM" id="SignalP"/>
    </source>
</evidence>
<evidence type="ECO:0000313" key="6">
    <source>
        <dbReference type="EMBL" id="WZN63472.1"/>
    </source>
</evidence>
<dbReference type="InterPro" id="IPR036300">
    <property type="entry name" value="MIR_dom_sf"/>
</dbReference>
<feature type="signal peptide" evidence="4">
    <location>
        <begin position="1"/>
        <end position="22"/>
    </location>
</feature>
<dbReference type="PROSITE" id="PS50919">
    <property type="entry name" value="MIR"/>
    <property type="match status" value="1"/>
</dbReference>